<dbReference type="EMBL" id="WBJX01000002">
    <property type="protein sequence ID" value="KAB1638442.1"/>
    <property type="molecule type" value="Genomic_DNA"/>
</dbReference>
<keyword evidence="2" id="KW-0472">Membrane</keyword>
<evidence type="ECO:0000313" key="3">
    <source>
        <dbReference type="EMBL" id="KAB1638442.1"/>
    </source>
</evidence>
<keyword evidence="2" id="KW-1133">Transmembrane helix</keyword>
<organism evidence="3 4">
    <name type="scientific">Pseudoclavibacter terrae</name>
    <dbReference type="NCBI Taxonomy" id="1530195"/>
    <lineage>
        <taxon>Bacteria</taxon>
        <taxon>Bacillati</taxon>
        <taxon>Actinomycetota</taxon>
        <taxon>Actinomycetes</taxon>
        <taxon>Micrococcales</taxon>
        <taxon>Microbacteriaceae</taxon>
        <taxon>Pseudoclavibacter</taxon>
    </lineage>
</organism>
<keyword evidence="2" id="KW-0812">Transmembrane</keyword>
<feature type="compositionally biased region" description="Basic and acidic residues" evidence="1">
    <location>
        <begin position="234"/>
        <end position="250"/>
    </location>
</feature>
<evidence type="ECO:0000256" key="1">
    <source>
        <dbReference type="SAM" id="MobiDB-lite"/>
    </source>
</evidence>
<dbReference type="OrthoDB" id="4794414at2"/>
<dbReference type="Pfam" id="PF09534">
    <property type="entry name" value="Trp_oprn_chp"/>
    <property type="match status" value="1"/>
</dbReference>
<dbReference type="Proteomes" id="UP000490386">
    <property type="component" value="Unassembled WGS sequence"/>
</dbReference>
<feature type="region of interest" description="Disordered" evidence="1">
    <location>
        <begin position="1"/>
        <end position="27"/>
    </location>
</feature>
<dbReference type="AlphaFoldDB" id="A0A7J5B358"/>
<feature type="transmembrane region" description="Helical" evidence="2">
    <location>
        <begin position="117"/>
        <end position="138"/>
    </location>
</feature>
<feature type="transmembrane region" description="Helical" evidence="2">
    <location>
        <begin position="174"/>
        <end position="197"/>
    </location>
</feature>
<dbReference type="InterPro" id="IPR019051">
    <property type="entry name" value="Trp_biosyn_TM_oprn/chp"/>
</dbReference>
<sequence length="261" mass="26524">MPTRSSSASTSTVPPATPARGRASTATSWPWTSKLMSTPDAAGKRNKRTALMTIVVGAGLAILAWSQVWFSFDLALGPESYSGEVRGDVAAPAVMALALAALAVLAALALAGVVFRYVLGGLLTLVGAVLVLQSFVAVGNPAPAIAPEVTAASGLAGEQTIADAVAAGTVTVTFWPWLAVVAGAILMLAGLFAITTARRWPTGGRRFTTTSLEPVDAAAGDDEPDAAPPAAPTDSDRRVEQWDALSHGDDPTDTGGTRASS</sequence>
<feature type="compositionally biased region" description="Low complexity" evidence="1">
    <location>
        <begin position="1"/>
        <end position="20"/>
    </location>
</feature>
<evidence type="ECO:0000256" key="2">
    <source>
        <dbReference type="SAM" id="Phobius"/>
    </source>
</evidence>
<feature type="region of interest" description="Disordered" evidence="1">
    <location>
        <begin position="213"/>
        <end position="261"/>
    </location>
</feature>
<feature type="transmembrane region" description="Helical" evidence="2">
    <location>
        <begin position="50"/>
        <end position="70"/>
    </location>
</feature>
<keyword evidence="4" id="KW-1185">Reference proteome</keyword>
<name>A0A7J5B358_9MICO</name>
<evidence type="ECO:0000313" key="4">
    <source>
        <dbReference type="Proteomes" id="UP000490386"/>
    </source>
</evidence>
<comment type="caution">
    <text evidence="3">The sequence shown here is derived from an EMBL/GenBank/DDBJ whole genome shotgun (WGS) entry which is preliminary data.</text>
</comment>
<feature type="transmembrane region" description="Helical" evidence="2">
    <location>
        <begin position="90"/>
        <end position="110"/>
    </location>
</feature>
<gene>
    <name evidence="3" type="ORF">F8O03_08610</name>
</gene>
<protein>
    <submittedName>
        <fullName evidence="3">Trp biosynthesis-associated membrane protein</fullName>
    </submittedName>
</protein>
<proteinExistence type="predicted"/>
<accession>A0A7J5B358</accession>
<reference evidence="3 4" key="1">
    <citation type="submission" date="2019-09" db="EMBL/GenBank/DDBJ databases">
        <title>Phylogeny of genus Pseudoclavibacter and closely related genus.</title>
        <authorList>
            <person name="Li Y."/>
        </authorList>
    </citation>
    <scope>NUCLEOTIDE SEQUENCE [LARGE SCALE GENOMIC DNA]</scope>
    <source>
        <strain evidence="3 4">THG-MD12</strain>
    </source>
</reference>